<name>A0A0H5R7Z7_9EUKA</name>
<protein>
    <submittedName>
        <fullName evidence="1">Uncharacterized protein</fullName>
    </submittedName>
</protein>
<feature type="non-terminal residue" evidence="1">
    <location>
        <position position="131"/>
    </location>
</feature>
<accession>A0A0H5R7Z7</accession>
<sequence length="131" mass="14479">NPGLRVDLRVVGQAAPNGVCGNIDLTFVGTSTVHNQAIWARPRPDLVAKPTAVTKQAIRRMLEVREHEKNRKYDRAFLAPFSPIVVTTSGFLSLTPERWLKRLDVLGAQSKQLLLGLSVLLVQTRSPPLDC</sequence>
<organism evidence="1">
    <name type="scientific">Spongospora subterranea</name>
    <dbReference type="NCBI Taxonomy" id="70186"/>
    <lineage>
        <taxon>Eukaryota</taxon>
        <taxon>Sar</taxon>
        <taxon>Rhizaria</taxon>
        <taxon>Endomyxa</taxon>
        <taxon>Phytomyxea</taxon>
        <taxon>Plasmodiophorida</taxon>
        <taxon>Plasmodiophoridae</taxon>
        <taxon>Spongospora</taxon>
    </lineage>
</organism>
<dbReference type="EMBL" id="HACM01003972">
    <property type="protein sequence ID" value="CRZ04414.1"/>
    <property type="molecule type" value="Transcribed_RNA"/>
</dbReference>
<feature type="non-terminal residue" evidence="1">
    <location>
        <position position="1"/>
    </location>
</feature>
<proteinExistence type="predicted"/>
<reference evidence="1" key="1">
    <citation type="submission" date="2015-04" db="EMBL/GenBank/DDBJ databases">
        <title>The genome sequence of the plant pathogenic Rhizarian Plasmodiophora brassicae reveals insights in its biotrophic life cycle and the origin of chitin synthesis.</title>
        <authorList>
            <person name="Schwelm A."/>
            <person name="Fogelqvist J."/>
            <person name="Knaust A."/>
            <person name="Julke S."/>
            <person name="Lilja T."/>
            <person name="Dhandapani V."/>
            <person name="Bonilla-Rosso G."/>
            <person name="Karlsson M."/>
            <person name="Shevchenko A."/>
            <person name="Choi S.R."/>
            <person name="Kim H.G."/>
            <person name="Park J.Y."/>
            <person name="Lim Y.P."/>
            <person name="Ludwig-Muller J."/>
            <person name="Dixelius C."/>
        </authorList>
    </citation>
    <scope>NUCLEOTIDE SEQUENCE</scope>
    <source>
        <tissue evidence="1">Potato root galls</tissue>
    </source>
</reference>
<evidence type="ECO:0000313" key="1">
    <source>
        <dbReference type="EMBL" id="CRZ04414.1"/>
    </source>
</evidence>
<dbReference type="AlphaFoldDB" id="A0A0H5R7Z7"/>